<evidence type="ECO:0000313" key="3">
    <source>
        <dbReference type="Proteomes" id="UP000036951"/>
    </source>
</evidence>
<evidence type="ECO:0000256" key="1">
    <source>
        <dbReference type="SAM" id="SignalP"/>
    </source>
</evidence>
<organism evidence="2 3">
    <name type="scientific">Xylanibacter rarus</name>
    <dbReference type="NCBI Taxonomy" id="1676614"/>
    <lineage>
        <taxon>Bacteria</taxon>
        <taxon>Pseudomonadati</taxon>
        <taxon>Bacteroidota</taxon>
        <taxon>Bacteroidia</taxon>
        <taxon>Bacteroidales</taxon>
        <taxon>Prevotellaceae</taxon>
        <taxon>Xylanibacter</taxon>
    </lineage>
</organism>
<proteinExistence type="predicted"/>
<keyword evidence="1" id="KW-0732">Signal</keyword>
<protein>
    <recommendedName>
        <fullName evidence="4">Lipoprotein</fullName>
    </recommendedName>
</protein>
<evidence type="ECO:0008006" key="4">
    <source>
        <dbReference type="Google" id="ProtNLM"/>
    </source>
</evidence>
<dbReference type="PROSITE" id="PS51257">
    <property type="entry name" value="PROKAR_LIPOPROTEIN"/>
    <property type="match status" value="1"/>
</dbReference>
<sequence length="254" mass="28875">MKIGIKKFFLPIVFLAASASFILAGQSCSMPKGNTQPDTIVCSEIVGPKNEERKETEFFVVTKNDTSAFSLIVATRENKVGWIEFRMFPTQKYFQYINGSSNDTTAFRISDSRNHEYHIPEYKELIHEIELCLDAASKVYDLTTMDAMSGSLSTFGDIAVMTTNLLNANCKLNEHGYYWHSDMTKELAKTPLAEDLSIMLKKYNRRVKRISCQEGLVSVPKEAMLDNNISKDLSIPDKVWEVSLYIKLEPLQQK</sequence>
<keyword evidence="3" id="KW-1185">Reference proteome</keyword>
<comment type="caution">
    <text evidence="2">The sequence shown here is derived from an EMBL/GenBank/DDBJ whole genome shotgun (WGS) entry which is preliminary data.</text>
</comment>
<reference evidence="2 3" key="1">
    <citation type="submission" date="2015-06" db="EMBL/GenBank/DDBJ databases">
        <title>Prevotella sp. 109, sp. nov., a novel member of the family Prevotellaceae isolated from human faeces.</title>
        <authorList>
            <person name="Shkoporov A.N."/>
            <person name="Chaplin A.V."/>
            <person name="Kafarskaia L.I."/>
            <person name="Efimov B.A."/>
        </authorList>
    </citation>
    <scope>NUCLEOTIDE SEQUENCE [LARGE SCALE GENOMIC DNA]</scope>
    <source>
        <strain evidence="2 3">109</strain>
    </source>
</reference>
<dbReference type="AlphaFoldDB" id="A0A8E1R289"/>
<feature type="signal peptide" evidence="1">
    <location>
        <begin position="1"/>
        <end position="24"/>
    </location>
</feature>
<evidence type="ECO:0000313" key="2">
    <source>
        <dbReference type="EMBL" id="KOO68997.1"/>
    </source>
</evidence>
<accession>A0A8E1R289</accession>
<dbReference type="EMBL" id="LFQU01000006">
    <property type="protein sequence ID" value="KOO68997.1"/>
    <property type="molecule type" value="Genomic_DNA"/>
</dbReference>
<feature type="chain" id="PRO_5034747447" description="Lipoprotein" evidence="1">
    <location>
        <begin position="25"/>
        <end position="254"/>
    </location>
</feature>
<dbReference type="RefSeq" id="WP_053397955.1">
    <property type="nucleotide sequence ID" value="NZ_LFQU01000006.1"/>
</dbReference>
<dbReference type="Proteomes" id="UP000036951">
    <property type="component" value="Unassembled WGS sequence"/>
</dbReference>
<gene>
    <name evidence="2" type="ORF">ACU52_04840</name>
</gene>
<name>A0A8E1R289_9BACT</name>